<accession>A0A2B2M048</accession>
<gene>
    <name evidence="1" type="ORF">COK05_09010</name>
</gene>
<sequence>MNLFNIKGEKMLKEKDNVQLLIEKMDTLQRVFNETYSIDLFKGFKFSSLHRLSKQVSDQDSLTSQLINLVSTSIESINVKEIDMLSGISTGKSIKSLIAFLKKSFPEESLRIDEEINKKLWAVYNVRTEYSHIKNRSFQKALGTLNLKLNEYTPGELWDKAVLAISDAFNEIIVLLLRKISPSDDEALILQALEEYRTRAKIAVTYLIEDYPHTEVYLHYLINRPVVTDEELAHLFQKDTNEMRKTLYPLLSQILIYRYIGQGVTEIRMIDEMIPLVREVLSTK</sequence>
<evidence type="ECO:0000313" key="2">
    <source>
        <dbReference type="Proteomes" id="UP000224386"/>
    </source>
</evidence>
<dbReference type="EMBL" id="NVAP01000019">
    <property type="protein sequence ID" value="PFQ47862.1"/>
    <property type="molecule type" value="Genomic_DNA"/>
</dbReference>
<proteinExistence type="predicted"/>
<comment type="caution">
    <text evidence="1">The sequence shown here is derived from an EMBL/GenBank/DDBJ whole genome shotgun (WGS) entry which is preliminary data.</text>
</comment>
<dbReference type="AlphaFoldDB" id="A0A2B2M048"/>
<reference evidence="1 2" key="1">
    <citation type="submission" date="2017-09" db="EMBL/GenBank/DDBJ databases">
        <title>Large-scale bioinformatics analysis of Bacillus genomes uncovers conserved roles of natural products in bacterial physiology.</title>
        <authorList>
            <consortium name="Agbiome Team Llc"/>
            <person name="Bleich R.M."/>
            <person name="Grubbs K.J."/>
            <person name="Santa Maria K.C."/>
            <person name="Allen S.E."/>
            <person name="Farag S."/>
            <person name="Shank E.A."/>
            <person name="Bowers A."/>
        </authorList>
    </citation>
    <scope>NUCLEOTIDE SEQUENCE [LARGE SCALE GENOMIC DNA]</scope>
    <source>
        <strain evidence="1 2">AFS070861</strain>
    </source>
</reference>
<dbReference type="Proteomes" id="UP000224386">
    <property type="component" value="Unassembled WGS sequence"/>
</dbReference>
<name>A0A2B2M048_BACCE</name>
<protein>
    <submittedName>
        <fullName evidence="1">Uncharacterized protein</fullName>
    </submittedName>
</protein>
<evidence type="ECO:0000313" key="1">
    <source>
        <dbReference type="EMBL" id="PFQ47862.1"/>
    </source>
</evidence>
<organism evidence="1 2">
    <name type="scientific">Bacillus cereus</name>
    <dbReference type="NCBI Taxonomy" id="1396"/>
    <lineage>
        <taxon>Bacteria</taxon>
        <taxon>Bacillati</taxon>
        <taxon>Bacillota</taxon>
        <taxon>Bacilli</taxon>
        <taxon>Bacillales</taxon>
        <taxon>Bacillaceae</taxon>
        <taxon>Bacillus</taxon>
        <taxon>Bacillus cereus group</taxon>
    </lineage>
</organism>